<sequence length="88" mass="9631">MGAAVQIRRADLLSARQDVGAAELSRGIPAASNYNYIDGNIDPNARAEGGAFGLRLHWPTRGRGLRRRRGRAVTPPASEIDYGIRLFR</sequence>
<proteinExistence type="predicted"/>
<organism evidence="1 2">
    <name type="scientific">Mycobacterium senriense</name>
    <dbReference type="NCBI Taxonomy" id="2775496"/>
    <lineage>
        <taxon>Bacteria</taxon>
        <taxon>Bacillati</taxon>
        <taxon>Actinomycetota</taxon>
        <taxon>Actinomycetes</taxon>
        <taxon>Mycobacteriales</taxon>
        <taxon>Mycobacteriaceae</taxon>
        <taxon>Mycobacterium</taxon>
        <taxon>Mycobacterium avium complex (MAC)</taxon>
    </lineage>
</organism>
<evidence type="ECO:0000313" key="1">
    <source>
        <dbReference type="EMBL" id="BCZ24513.1"/>
    </source>
</evidence>
<keyword evidence="2" id="KW-1185">Reference proteome</keyword>
<reference evidence="1 2" key="1">
    <citation type="submission" date="2021-07" db="EMBL/GenBank/DDBJ databases">
        <title>Complete genome sequence of nontuberculous Mycobacterium sp. TY59.</title>
        <authorList>
            <person name="Fukushima K."/>
        </authorList>
    </citation>
    <scope>NUCLEOTIDE SEQUENCE [LARGE SCALE GENOMIC DNA]</scope>
    <source>
        <strain evidence="1 2">TY59</strain>
    </source>
</reference>
<protein>
    <submittedName>
        <fullName evidence="1">Uncharacterized protein</fullName>
    </submittedName>
</protein>
<gene>
    <name evidence="1" type="ORF">MTY59_43680</name>
</gene>
<reference evidence="1 2" key="2">
    <citation type="submission" date="2021-07" db="EMBL/GenBank/DDBJ databases">
        <authorList>
            <person name="Matsumoto Y."/>
            <person name="Motooka D."/>
            <person name="Nakamura S."/>
        </authorList>
    </citation>
    <scope>NUCLEOTIDE SEQUENCE [LARGE SCALE GENOMIC DNA]</scope>
    <source>
        <strain evidence="1 2">TY59</strain>
    </source>
</reference>
<name>A0ABN6IQ12_9MYCO</name>
<dbReference type="Proteomes" id="UP000826012">
    <property type="component" value="Chromosome"/>
</dbReference>
<evidence type="ECO:0000313" key="2">
    <source>
        <dbReference type="Proteomes" id="UP000826012"/>
    </source>
</evidence>
<accession>A0ABN6IQ12</accession>
<dbReference type="EMBL" id="AP024828">
    <property type="protein sequence ID" value="BCZ24513.1"/>
    <property type="molecule type" value="Genomic_DNA"/>
</dbReference>